<dbReference type="Proteomes" id="UP000183015">
    <property type="component" value="Unassembled WGS sequence"/>
</dbReference>
<name>A0A1H7MSQ0_STRJI</name>
<evidence type="ECO:0000313" key="1">
    <source>
        <dbReference type="EMBL" id="SEL14233.1"/>
    </source>
</evidence>
<dbReference type="STRING" id="235985.SAMN05414137_10644"/>
<organism evidence="1 2">
    <name type="scientific">Streptacidiphilus jiangxiensis</name>
    <dbReference type="NCBI Taxonomy" id="235985"/>
    <lineage>
        <taxon>Bacteria</taxon>
        <taxon>Bacillati</taxon>
        <taxon>Actinomycetota</taxon>
        <taxon>Actinomycetes</taxon>
        <taxon>Kitasatosporales</taxon>
        <taxon>Streptomycetaceae</taxon>
        <taxon>Streptacidiphilus</taxon>
    </lineage>
</organism>
<dbReference type="EMBL" id="FOAZ01000006">
    <property type="protein sequence ID" value="SEL14233.1"/>
    <property type="molecule type" value="Genomic_DNA"/>
</dbReference>
<dbReference type="AlphaFoldDB" id="A0A1H7MSQ0"/>
<dbReference type="eggNOG" id="ENOG502ZQ33">
    <property type="taxonomic scope" value="Bacteria"/>
</dbReference>
<accession>A0A1H7MSQ0</accession>
<evidence type="ECO:0000313" key="2">
    <source>
        <dbReference type="Proteomes" id="UP000183015"/>
    </source>
</evidence>
<protein>
    <submittedName>
        <fullName evidence="1">Uncharacterized protein</fullName>
    </submittedName>
</protein>
<reference evidence="2" key="1">
    <citation type="submission" date="2016-10" db="EMBL/GenBank/DDBJ databases">
        <authorList>
            <person name="Varghese N."/>
        </authorList>
    </citation>
    <scope>NUCLEOTIDE SEQUENCE [LARGE SCALE GENOMIC DNA]</scope>
    <source>
        <strain evidence="2">DSM 45096 / BCRC 16803 / CGMCC 4.1857 / CIP 109030 / JCM 12277 / KCTC 19219 / NBRC 100920 / 33214</strain>
    </source>
</reference>
<gene>
    <name evidence="1" type="ORF">SAMN05414137_10644</name>
</gene>
<sequence>MRDESLVELGRLLKSLAGKPVVCVRYGRWPVRGAAGDGPAGLAEQVHELVAEIHPPGAEAPDGARIEAALVPLTAEAAVEAMTALAADDLVRPRHALKDREVARDAVTRIVHILGPTASWWTNQRGGGWDPVTGFTFDGVVAGGNGAYFVVLLQVGED</sequence>
<keyword evidence="2" id="KW-1185">Reference proteome</keyword>
<proteinExistence type="predicted"/>